<accession>C9XV61</accession>
<dbReference type="KEGG" id="ctu:CTU_26170"/>
<sequence>MFISALKLSACNKLYPKMLYLDFSAVFKCLRFCQWFKKAF</sequence>
<evidence type="ECO:0000313" key="2">
    <source>
        <dbReference type="Proteomes" id="UP000002069"/>
    </source>
</evidence>
<proteinExistence type="predicted"/>
<dbReference type="Proteomes" id="UP000002069">
    <property type="component" value="Chromosome"/>
</dbReference>
<name>C9XV61_CROTZ</name>
<evidence type="ECO:0000313" key="1">
    <source>
        <dbReference type="EMBL" id="CBA31837.1"/>
    </source>
</evidence>
<reference evidence="1 2" key="1">
    <citation type="journal article" date="2010" name="J. Bacteriol.">
        <title>Complete Genome Sequence of Cronobacter turicensis LMG 23827, a foodborne pathogen causing deaths in neonates.</title>
        <authorList>
            <person name="Stephan R."/>
            <person name="Lehner A."/>
            <person name="Tischler P."/>
            <person name="Rattei T."/>
        </authorList>
    </citation>
    <scope>NUCLEOTIDE SEQUENCE [LARGE SCALE GENOMIC DNA]</scope>
    <source>
        <strain evidence="2">DSM 18703 / CCUG 55852 / LMG 23827 / z3032</strain>
    </source>
</reference>
<dbReference type="EMBL" id="FN543093">
    <property type="protein sequence ID" value="CBA31837.1"/>
    <property type="molecule type" value="Genomic_DNA"/>
</dbReference>
<gene>
    <name evidence="1" type="ordered locus">Ctu_26170</name>
</gene>
<dbReference type="AlphaFoldDB" id="C9XV61"/>
<keyword evidence="2" id="KW-1185">Reference proteome</keyword>
<organism evidence="1 2">
    <name type="scientific">Cronobacter turicensis (strain DSM 18703 / CCUG 55852 / LMG 23827 / z3032)</name>
    <dbReference type="NCBI Taxonomy" id="693216"/>
    <lineage>
        <taxon>Bacteria</taxon>
        <taxon>Pseudomonadati</taxon>
        <taxon>Pseudomonadota</taxon>
        <taxon>Gammaproteobacteria</taxon>
        <taxon>Enterobacterales</taxon>
        <taxon>Enterobacteriaceae</taxon>
        <taxon>Cronobacter</taxon>
    </lineage>
</organism>
<reference evidence="2" key="2">
    <citation type="journal article" date="2011" name="J. Bacteriol.">
        <title>Complete genome sequence of Cronobacter turicensis LMG 23827, a food-borne pathogen causing deaths in neonates.</title>
        <authorList>
            <person name="Stephan R."/>
            <person name="Lehner A."/>
            <person name="Tischler P."/>
            <person name="Rattei T."/>
        </authorList>
    </citation>
    <scope>NUCLEOTIDE SEQUENCE [LARGE SCALE GENOMIC DNA]</scope>
    <source>
        <strain evidence="2">DSM 18703 / CCUG 55852 / LMG 23827 / z3032</strain>
    </source>
</reference>
<protein>
    <submittedName>
        <fullName evidence="1">Uncharacterized protein</fullName>
    </submittedName>
</protein>
<dbReference type="HOGENOM" id="CLU_3296515_0_0_6"/>